<dbReference type="RefSeq" id="WP_084434290.1">
    <property type="nucleotide sequence ID" value="NZ_FWXV01000015.1"/>
</dbReference>
<proteinExistence type="predicted"/>
<name>A0A1Y5Y6X4_KIBAR</name>
<keyword evidence="1" id="KW-1133">Transmembrane helix</keyword>
<evidence type="ECO:0000256" key="1">
    <source>
        <dbReference type="SAM" id="Phobius"/>
    </source>
</evidence>
<feature type="transmembrane region" description="Helical" evidence="1">
    <location>
        <begin position="120"/>
        <end position="143"/>
    </location>
</feature>
<keyword evidence="3" id="KW-1185">Reference proteome</keyword>
<protein>
    <submittedName>
        <fullName evidence="2">Uncharacterized protein</fullName>
    </submittedName>
</protein>
<feature type="transmembrane region" description="Helical" evidence="1">
    <location>
        <begin position="12"/>
        <end position="39"/>
    </location>
</feature>
<feature type="transmembrane region" description="Helical" evidence="1">
    <location>
        <begin position="89"/>
        <end position="108"/>
    </location>
</feature>
<gene>
    <name evidence="2" type="ORF">SAMN05661093_10136</name>
</gene>
<evidence type="ECO:0000313" key="3">
    <source>
        <dbReference type="Proteomes" id="UP000192674"/>
    </source>
</evidence>
<dbReference type="AlphaFoldDB" id="A0A1Y5Y6X4"/>
<reference evidence="2 3" key="1">
    <citation type="submission" date="2017-04" db="EMBL/GenBank/DDBJ databases">
        <authorList>
            <person name="Afonso C.L."/>
            <person name="Miller P.J."/>
            <person name="Scott M.A."/>
            <person name="Spackman E."/>
            <person name="Goraichik I."/>
            <person name="Dimitrov K.M."/>
            <person name="Suarez D.L."/>
            <person name="Swayne D.E."/>
        </authorList>
    </citation>
    <scope>NUCLEOTIDE SEQUENCE [LARGE SCALE GENOMIC DNA]</scope>
    <source>
        <strain evidence="2 3">DSM 43828</strain>
    </source>
</reference>
<dbReference type="OrthoDB" id="4868427at2"/>
<evidence type="ECO:0000313" key="2">
    <source>
        <dbReference type="EMBL" id="SMD26553.1"/>
    </source>
</evidence>
<accession>A0A1Y5Y6X4</accession>
<dbReference type="InterPro" id="IPR045713">
    <property type="entry name" value="DUF6069"/>
</dbReference>
<dbReference type="Proteomes" id="UP000192674">
    <property type="component" value="Unassembled WGS sequence"/>
</dbReference>
<sequence>MADMERPGVNAARLWASGLATAVVAALLAIVGIMIARGILDVPVLAPKGEGVWGNANTFTYALLSGAAALLATGLMHLLVLAVSTPRQFFTWIMVLATLIAVVLPLTLTVEPGAKVATAVINLAIGLAITIIINSATSAALVVRRDRGATDAATRQWNQPPNTYYDS</sequence>
<keyword evidence="1" id="KW-0812">Transmembrane</keyword>
<dbReference type="Pfam" id="PF19545">
    <property type="entry name" value="DUF6069"/>
    <property type="match status" value="1"/>
</dbReference>
<dbReference type="EMBL" id="FWXV01000015">
    <property type="protein sequence ID" value="SMD26553.1"/>
    <property type="molecule type" value="Genomic_DNA"/>
</dbReference>
<feature type="transmembrane region" description="Helical" evidence="1">
    <location>
        <begin position="59"/>
        <end position="82"/>
    </location>
</feature>
<keyword evidence="1" id="KW-0472">Membrane</keyword>
<organism evidence="2 3">
    <name type="scientific">Kibdelosporangium aridum</name>
    <dbReference type="NCBI Taxonomy" id="2030"/>
    <lineage>
        <taxon>Bacteria</taxon>
        <taxon>Bacillati</taxon>
        <taxon>Actinomycetota</taxon>
        <taxon>Actinomycetes</taxon>
        <taxon>Pseudonocardiales</taxon>
        <taxon>Pseudonocardiaceae</taxon>
        <taxon>Kibdelosporangium</taxon>
    </lineage>
</organism>